<evidence type="ECO:0000313" key="1">
    <source>
        <dbReference type="EMBL" id="KAK7505166.1"/>
    </source>
</evidence>
<evidence type="ECO:0000313" key="2">
    <source>
        <dbReference type="Proteomes" id="UP001519460"/>
    </source>
</evidence>
<dbReference type="AlphaFoldDB" id="A0ABD0M0E9"/>
<keyword evidence="2" id="KW-1185">Reference proteome</keyword>
<proteinExistence type="predicted"/>
<accession>A0ABD0M0E9</accession>
<gene>
    <name evidence="1" type="ORF">BaRGS_00003736</name>
</gene>
<dbReference type="EMBL" id="JACVVK020000012">
    <property type="protein sequence ID" value="KAK7505166.1"/>
    <property type="molecule type" value="Genomic_DNA"/>
</dbReference>
<reference evidence="1 2" key="1">
    <citation type="journal article" date="2023" name="Sci. Data">
        <title>Genome assembly of the Korean intertidal mud-creeper Batillaria attramentaria.</title>
        <authorList>
            <person name="Patra A.K."/>
            <person name="Ho P.T."/>
            <person name="Jun S."/>
            <person name="Lee S.J."/>
            <person name="Kim Y."/>
            <person name="Won Y.J."/>
        </authorList>
    </citation>
    <scope>NUCLEOTIDE SEQUENCE [LARGE SCALE GENOMIC DNA]</scope>
    <source>
        <strain evidence="1">Wonlab-2016</strain>
    </source>
</reference>
<comment type="caution">
    <text evidence="1">The sequence shown here is derived from an EMBL/GenBank/DDBJ whole genome shotgun (WGS) entry which is preliminary data.</text>
</comment>
<protein>
    <submittedName>
        <fullName evidence="1">Uncharacterized protein</fullName>
    </submittedName>
</protein>
<sequence>MQTDYNSERAVRNLPAGGQLRFGGVRHLGSLSLRVSSVVSVSRLPTTLLPVLIEAEQYGVAEIHQLYA</sequence>
<organism evidence="1 2">
    <name type="scientific">Batillaria attramentaria</name>
    <dbReference type="NCBI Taxonomy" id="370345"/>
    <lineage>
        <taxon>Eukaryota</taxon>
        <taxon>Metazoa</taxon>
        <taxon>Spiralia</taxon>
        <taxon>Lophotrochozoa</taxon>
        <taxon>Mollusca</taxon>
        <taxon>Gastropoda</taxon>
        <taxon>Caenogastropoda</taxon>
        <taxon>Sorbeoconcha</taxon>
        <taxon>Cerithioidea</taxon>
        <taxon>Batillariidae</taxon>
        <taxon>Batillaria</taxon>
    </lineage>
</organism>
<name>A0ABD0M0E9_9CAEN</name>
<dbReference type="Proteomes" id="UP001519460">
    <property type="component" value="Unassembled WGS sequence"/>
</dbReference>